<name>A0AAU3I2W7_9ACTN</name>
<protein>
    <submittedName>
        <fullName evidence="1">Uncharacterized protein</fullName>
    </submittedName>
</protein>
<sequence length="73" mass="8295">MSITQQYLLDGYRASQHGEAAPPAPGSHDMEVARELRDYRRFRAVVAGHPAHGRLRGALSRWLHGRHRWPARG</sequence>
<organism evidence="1">
    <name type="scientific">Streptomyces sp. NBC_01393</name>
    <dbReference type="NCBI Taxonomy" id="2903851"/>
    <lineage>
        <taxon>Bacteria</taxon>
        <taxon>Bacillati</taxon>
        <taxon>Actinomycetota</taxon>
        <taxon>Actinomycetes</taxon>
        <taxon>Kitasatosporales</taxon>
        <taxon>Streptomycetaceae</taxon>
        <taxon>Streptomyces</taxon>
    </lineage>
</organism>
<evidence type="ECO:0000313" key="1">
    <source>
        <dbReference type="EMBL" id="WTZ10921.1"/>
    </source>
</evidence>
<accession>A0AAU3I2W7</accession>
<gene>
    <name evidence="1" type="ORF">OG699_24845</name>
</gene>
<dbReference type="AlphaFoldDB" id="A0AAU3I2W7"/>
<dbReference type="EMBL" id="CP109546">
    <property type="protein sequence ID" value="WTZ10921.1"/>
    <property type="molecule type" value="Genomic_DNA"/>
</dbReference>
<reference evidence="1" key="1">
    <citation type="submission" date="2022-10" db="EMBL/GenBank/DDBJ databases">
        <title>The complete genomes of actinobacterial strains from the NBC collection.</title>
        <authorList>
            <person name="Joergensen T.S."/>
            <person name="Alvarez Arevalo M."/>
            <person name="Sterndorff E.B."/>
            <person name="Faurdal D."/>
            <person name="Vuksanovic O."/>
            <person name="Mourched A.-S."/>
            <person name="Charusanti P."/>
            <person name="Shaw S."/>
            <person name="Blin K."/>
            <person name="Weber T."/>
        </authorList>
    </citation>
    <scope>NUCLEOTIDE SEQUENCE</scope>
    <source>
        <strain evidence="1">NBC_01393</strain>
    </source>
</reference>
<proteinExistence type="predicted"/>